<dbReference type="Gene3D" id="3.40.50.720">
    <property type="entry name" value="NAD(P)-binding Rossmann-like Domain"/>
    <property type="match status" value="1"/>
</dbReference>
<accession>A0A0G0L9Q1</accession>
<dbReference type="EMBL" id="LBTW01000016">
    <property type="protein sequence ID" value="KKQ49401.1"/>
    <property type="molecule type" value="Genomic_DNA"/>
</dbReference>
<dbReference type="Gene3D" id="3.90.550.10">
    <property type="entry name" value="Spore Coat Polysaccharide Biosynthesis Protein SpsA, Chain A"/>
    <property type="match status" value="1"/>
</dbReference>
<dbReference type="Pfam" id="PF01370">
    <property type="entry name" value="Epimerase"/>
    <property type="match status" value="1"/>
</dbReference>
<sequence>MGKKVLVTGSGGLVGSEAVHFFCQKDFQVYGVDNNMRAYFFGDEASTDANVKKIKGIYKNYHHIHADVRDQVALDDIFKNNKFDLIIHTAAQPSHDWAAREPDTDFTVNANGTLNLLEGYRKYSPEAIFIYTSTNKVYGDTPNKLPLVEKKTRYEIESDHPFYNGIDESMSIDNSTHSLFGVSKTSADLMVQEYGKYFHLPTGVFRGGCLTGSGHAGTQLHGFLSYLVKAILLDINYTIFGYKGKQVRDNIHSHDLINAFYEYYKNPRFGEVYNIGGSRFANVSMLEAIDKIQNLTGRKARYEYNDKNRIGDHIWYVSSVKKFQDHFPKWKYEYNIDATIEDICKNSAFSKKYYSFKITKNLDYWKEKNWYFHNAIQNIFKSYIPENSSVLQIGYGLGDALASLYPKIAVSIDDDESLIEISRTRFPSVNFVQSKPEEMKIKGKFDYAILPNSIVHFYDIQKVLENISRLLNVGSKVVMTTSNPKWEPIFSILEKLNLKRPENLRNWLRLKDIENIFEISGFEIEESGYSLLIPTHFPFISNKINNLIKGSGFLSKYCAVQYIVAKKSKPTKSKKLSCTVLIPCFNEEENIEKAIATVPKMGKKTEIVVVDGGSSDKTSKIVKHLMKRMKNVKLITYKTPKSKGYAVKMGFDGVATDVMMIQDADMTVPPEELIRFYKLLANGKAKFVNGTRLFYPMEDQAMRNLNLIGNIIFGHIFSWLLGQRITDTLCGTKAMFKKDYKKIKMSGTSWGDFDLLFGASENKLNIIELPVHYRKRVAGESKMKAFEHGMGLLKMSLIGSWRLKIKPVLFKK</sequence>
<dbReference type="SUPFAM" id="SSF53335">
    <property type="entry name" value="S-adenosyl-L-methionine-dependent methyltransferases"/>
    <property type="match status" value="1"/>
</dbReference>
<dbReference type="InterPro" id="IPR001509">
    <property type="entry name" value="Epimerase_deHydtase"/>
</dbReference>
<comment type="similarity">
    <text evidence="1">Belongs to the NAD(P)-dependent epimerase/dehydratase family.</text>
</comment>
<evidence type="ECO:0000259" key="2">
    <source>
        <dbReference type="Pfam" id="PF00535"/>
    </source>
</evidence>
<dbReference type="InterPro" id="IPR036291">
    <property type="entry name" value="NAD(P)-bd_dom_sf"/>
</dbReference>
<dbReference type="CDD" id="cd02440">
    <property type="entry name" value="AdoMet_MTases"/>
    <property type="match status" value="1"/>
</dbReference>
<dbReference type="CDD" id="cd05258">
    <property type="entry name" value="CDP_TE_SDR_e"/>
    <property type="match status" value="1"/>
</dbReference>
<organism evidence="4 5">
    <name type="scientific">Candidatus Woesebacteria bacterium GW2011_GWD1_38_10</name>
    <dbReference type="NCBI Taxonomy" id="1618592"/>
    <lineage>
        <taxon>Bacteria</taxon>
        <taxon>Candidatus Woeseibacteriota</taxon>
    </lineage>
</organism>
<evidence type="ECO:0000256" key="1">
    <source>
        <dbReference type="ARBA" id="ARBA00007637"/>
    </source>
</evidence>
<feature type="domain" description="NAD-dependent epimerase/dehydratase" evidence="3">
    <location>
        <begin position="5"/>
        <end position="276"/>
    </location>
</feature>
<dbReference type="Pfam" id="PF00535">
    <property type="entry name" value="Glycos_transf_2"/>
    <property type="match status" value="1"/>
</dbReference>
<dbReference type="SUPFAM" id="SSF53448">
    <property type="entry name" value="Nucleotide-diphospho-sugar transferases"/>
    <property type="match status" value="1"/>
</dbReference>
<evidence type="ECO:0000313" key="5">
    <source>
        <dbReference type="Proteomes" id="UP000034366"/>
    </source>
</evidence>
<dbReference type="SUPFAM" id="SSF51735">
    <property type="entry name" value="NAD(P)-binding Rossmann-fold domains"/>
    <property type="match status" value="1"/>
</dbReference>
<dbReference type="Proteomes" id="UP000034366">
    <property type="component" value="Unassembled WGS sequence"/>
</dbReference>
<dbReference type="Pfam" id="PF13489">
    <property type="entry name" value="Methyltransf_23"/>
    <property type="match status" value="1"/>
</dbReference>
<reference evidence="4 5" key="1">
    <citation type="journal article" date="2015" name="Nature">
        <title>rRNA introns, odd ribosomes, and small enigmatic genomes across a large radiation of phyla.</title>
        <authorList>
            <person name="Brown C.T."/>
            <person name="Hug L.A."/>
            <person name="Thomas B.C."/>
            <person name="Sharon I."/>
            <person name="Castelle C.J."/>
            <person name="Singh A."/>
            <person name="Wilkins M.J."/>
            <person name="Williams K.H."/>
            <person name="Banfield J.F."/>
        </authorList>
    </citation>
    <scope>NUCLEOTIDE SEQUENCE [LARGE SCALE GENOMIC DNA]</scope>
</reference>
<evidence type="ECO:0000313" key="4">
    <source>
        <dbReference type="EMBL" id="KKQ49401.1"/>
    </source>
</evidence>
<dbReference type="AlphaFoldDB" id="A0A0G0L9Q1"/>
<name>A0A0G0L9Q1_9BACT</name>
<dbReference type="CDD" id="cd04179">
    <property type="entry name" value="DPM_DPG-synthase_like"/>
    <property type="match status" value="1"/>
</dbReference>
<feature type="domain" description="Glycosyltransferase 2-like" evidence="2">
    <location>
        <begin position="579"/>
        <end position="739"/>
    </location>
</feature>
<dbReference type="InterPro" id="IPR001173">
    <property type="entry name" value="Glyco_trans_2-like"/>
</dbReference>
<dbReference type="InterPro" id="IPR029044">
    <property type="entry name" value="Nucleotide-diphossugar_trans"/>
</dbReference>
<gene>
    <name evidence="4" type="ORF">US67_C0016G0006</name>
</gene>
<dbReference type="Gene3D" id="3.40.50.150">
    <property type="entry name" value="Vaccinia Virus protein VP39"/>
    <property type="match status" value="1"/>
</dbReference>
<dbReference type="InterPro" id="IPR029063">
    <property type="entry name" value="SAM-dependent_MTases_sf"/>
</dbReference>
<proteinExistence type="inferred from homology"/>
<protein>
    <submittedName>
        <fullName evidence="4">NAD-dependent epimerase/dehydratase</fullName>
    </submittedName>
</protein>
<dbReference type="PANTHER" id="PTHR43000">
    <property type="entry name" value="DTDP-D-GLUCOSE 4,6-DEHYDRATASE-RELATED"/>
    <property type="match status" value="1"/>
</dbReference>
<evidence type="ECO:0000259" key="3">
    <source>
        <dbReference type="Pfam" id="PF01370"/>
    </source>
</evidence>
<dbReference type="PATRIC" id="fig|1618592.3.peg.340"/>
<comment type="caution">
    <text evidence="4">The sequence shown here is derived from an EMBL/GenBank/DDBJ whole genome shotgun (WGS) entry which is preliminary data.</text>
</comment>